<organism evidence="1 2">
    <name type="scientific">Tilletia caries</name>
    <name type="common">wheat bunt fungus</name>
    <dbReference type="NCBI Taxonomy" id="13290"/>
    <lineage>
        <taxon>Eukaryota</taxon>
        <taxon>Fungi</taxon>
        <taxon>Dikarya</taxon>
        <taxon>Basidiomycota</taxon>
        <taxon>Ustilaginomycotina</taxon>
        <taxon>Exobasidiomycetes</taxon>
        <taxon>Tilletiales</taxon>
        <taxon>Tilletiaceae</taxon>
        <taxon>Tilletia</taxon>
    </lineage>
</organism>
<gene>
    <name evidence="1" type="ORF">JKIAZH3_G3134</name>
</gene>
<proteinExistence type="predicted"/>
<reference evidence="1" key="1">
    <citation type="submission" date="2020-10" db="EMBL/GenBank/DDBJ databases">
        <authorList>
            <person name="Sedaghatjoo S."/>
        </authorList>
    </citation>
    <scope>NUCLEOTIDE SEQUENCE</scope>
    <source>
        <strain evidence="1">AZH3</strain>
    </source>
</reference>
<dbReference type="InterPro" id="IPR016024">
    <property type="entry name" value="ARM-type_fold"/>
</dbReference>
<feature type="non-terminal residue" evidence="1">
    <location>
        <position position="52"/>
    </location>
</feature>
<evidence type="ECO:0000313" key="1">
    <source>
        <dbReference type="EMBL" id="CAD6955071.1"/>
    </source>
</evidence>
<name>A0ABN7J8Z1_9BASI</name>
<sequence length="52" mass="5569">MQISLQDGHSGSRASLPGADHLYLQQFHTLLSTGQYLEAGKCAASSPRGILR</sequence>
<comment type="caution">
    <text evidence="1">The sequence shown here is derived from an EMBL/GenBank/DDBJ whole genome shotgun (WGS) entry which is preliminary data.</text>
</comment>
<dbReference type="SUPFAM" id="SSF48371">
    <property type="entry name" value="ARM repeat"/>
    <property type="match status" value="1"/>
</dbReference>
<dbReference type="Gene3D" id="1.25.40.30">
    <property type="match status" value="1"/>
</dbReference>
<dbReference type="Pfam" id="PF13838">
    <property type="entry name" value="Clathrin_H_link"/>
    <property type="match status" value="1"/>
</dbReference>
<dbReference type="Proteomes" id="UP000836402">
    <property type="component" value="Unassembled WGS sequence"/>
</dbReference>
<dbReference type="EMBL" id="CAJHJG010006151">
    <property type="protein sequence ID" value="CAD6955071.1"/>
    <property type="molecule type" value="Genomic_DNA"/>
</dbReference>
<dbReference type="InterPro" id="IPR012331">
    <property type="entry name" value="Clathrin_H-chain_linker"/>
</dbReference>
<keyword evidence="2" id="KW-1185">Reference proteome</keyword>
<accession>A0ABN7J8Z1</accession>
<protein>
    <submittedName>
        <fullName evidence="1">Uncharacterized protein</fullName>
    </submittedName>
</protein>
<evidence type="ECO:0000313" key="2">
    <source>
        <dbReference type="Proteomes" id="UP000836402"/>
    </source>
</evidence>